<dbReference type="GO" id="GO:0034473">
    <property type="term" value="P:U1 snRNA 3'-end processing"/>
    <property type="evidence" value="ECO:0007669"/>
    <property type="project" value="TreeGrafter"/>
</dbReference>
<evidence type="ECO:0000256" key="2">
    <source>
        <dbReference type="ARBA" id="ARBA00004604"/>
    </source>
</evidence>
<dbReference type="GO" id="GO:0034476">
    <property type="term" value="P:U5 snRNA 3'-end processing"/>
    <property type="evidence" value="ECO:0007669"/>
    <property type="project" value="TreeGrafter"/>
</dbReference>
<dbReference type="FunCoup" id="A0A2N3N3J1">
    <property type="interactions" value="142"/>
</dbReference>
<evidence type="ECO:0000256" key="5">
    <source>
        <dbReference type="ARBA" id="ARBA00022835"/>
    </source>
</evidence>
<dbReference type="InParanoid" id="A0A2N3N3J1"/>
<evidence type="ECO:0000256" key="7">
    <source>
        <dbReference type="SAM" id="MobiDB-lite"/>
    </source>
</evidence>
<name>A0A2N3N3J1_9PEZI</name>
<reference evidence="8 9" key="1">
    <citation type="journal article" date="2017" name="G3 (Bethesda)">
        <title>First Draft Genome Sequence of the Pathogenic Fungus Lomentospora prolificans (Formerly Scedosporium prolificans).</title>
        <authorList>
            <person name="Luo R."/>
            <person name="Zimin A."/>
            <person name="Workman R."/>
            <person name="Fan Y."/>
            <person name="Pertea G."/>
            <person name="Grossman N."/>
            <person name="Wear M.P."/>
            <person name="Jia B."/>
            <person name="Miller H."/>
            <person name="Casadevall A."/>
            <person name="Timp W."/>
            <person name="Zhang S.X."/>
            <person name="Salzberg S.L."/>
        </authorList>
    </citation>
    <scope>NUCLEOTIDE SEQUENCE [LARGE SCALE GENOMIC DNA]</scope>
    <source>
        <strain evidence="8 9">JHH-5317</strain>
    </source>
</reference>
<sequence>MPSVQTLLFSPAELAYIHTSLSLPTPIRADGRKPTQFRPLTAKTGILPGTNGSARVCFADGTEAIVGAKAEIQKTTSPDSVNLPTLTAPRGEQSRAEDGEGLAPESAASNEWLEITVEIPGYRDDDATTVFLASMLSEALTADGEFAKKLVINRRFHWKLYLDIFLISPPLSYPLPLLSLTTHLALLATRLPRLKSEGDEDPMFDDDWEAATYLYPSGTVSTPTSRPPITLLVIAIGDNIFFDPSSEELAVAEVALAISVAECSSEESGGSAMDLDSGRTFKMVSMRSIDPPSRLTPPGIPDAENPATAITGAAPSKKPQQPTGKSTRGVWKAPVGGAKFSLIQLMIQQVMERGGVADEVLDGLAGVDLS</sequence>
<evidence type="ECO:0000256" key="4">
    <source>
        <dbReference type="ARBA" id="ARBA00022490"/>
    </source>
</evidence>
<dbReference type="VEuPathDB" id="FungiDB:jhhlp_005592"/>
<dbReference type="Gene3D" id="3.30.230.70">
    <property type="entry name" value="GHMP Kinase, N-terminal domain"/>
    <property type="match status" value="1"/>
</dbReference>
<dbReference type="GO" id="GO:0071028">
    <property type="term" value="P:nuclear mRNA surveillance"/>
    <property type="evidence" value="ECO:0007669"/>
    <property type="project" value="TreeGrafter"/>
</dbReference>
<dbReference type="GO" id="GO:0000177">
    <property type="term" value="C:cytoplasmic exosome (RNase complex)"/>
    <property type="evidence" value="ECO:0007669"/>
    <property type="project" value="TreeGrafter"/>
</dbReference>
<dbReference type="GO" id="GO:0035925">
    <property type="term" value="F:mRNA 3'-UTR AU-rich region binding"/>
    <property type="evidence" value="ECO:0007669"/>
    <property type="project" value="TreeGrafter"/>
</dbReference>
<dbReference type="GO" id="GO:0005730">
    <property type="term" value="C:nucleolus"/>
    <property type="evidence" value="ECO:0007669"/>
    <property type="project" value="UniProtKB-SubCell"/>
</dbReference>
<keyword evidence="9" id="KW-1185">Reference proteome</keyword>
<gene>
    <name evidence="8" type="ORF">jhhlp_005592</name>
</gene>
<dbReference type="InterPro" id="IPR020568">
    <property type="entry name" value="Ribosomal_Su5_D2-typ_SF"/>
</dbReference>
<keyword evidence="5" id="KW-0271">Exosome</keyword>
<dbReference type="SUPFAM" id="SSF54211">
    <property type="entry name" value="Ribosomal protein S5 domain 2-like"/>
    <property type="match status" value="1"/>
</dbReference>
<protein>
    <recommendedName>
        <fullName evidence="6">Ribosomal RNA-processing protein 42</fullName>
    </recommendedName>
</protein>
<dbReference type="PANTHER" id="PTHR11097:SF8">
    <property type="entry name" value="EXOSOME COMPLEX COMPONENT RRP42"/>
    <property type="match status" value="1"/>
</dbReference>
<dbReference type="InterPro" id="IPR050590">
    <property type="entry name" value="Exosome_comp_Rrp42_subfam"/>
</dbReference>
<dbReference type="STRING" id="41688.A0A2N3N3J1"/>
<evidence type="ECO:0000313" key="9">
    <source>
        <dbReference type="Proteomes" id="UP000233524"/>
    </source>
</evidence>
<dbReference type="GO" id="GO:0034475">
    <property type="term" value="P:U4 snRNA 3'-end processing"/>
    <property type="evidence" value="ECO:0007669"/>
    <property type="project" value="TreeGrafter"/>
</dbReference>
<dbReference type="GO" id="GO:0000176">
    <property type="term" value="C:nuclear exosome (RNase complex)"/>
    <property type="evidence" value="ECO:0007669"/>
    <property type="project" value="TreeGrafter"/>
</dbReference>
<evidence type="ECO:0000256" key="1">
    <source>
        <dbReference type="ARBA" id="ARBA00004496"/>
    </source>
</evidence>
<dbReference type="Proteomes" id="UP000233524">
    <property type="component" value="Unassembled WGS sequence"/>
</dbReference>
<dbReference type="GO" id="GO:0071035">
    <property type="term" value="P:nuclear polyadenylation-dependent rRNA catabolic process"/>
    <property type="evidence" value="ECO:0007669"/>
    <property type="project" value="TreeGrafter"/>
</dbReference>
<dbReference type="OrthoDB" id="272245at2759"/>
<dbReference type="GO" id="GO:0071038">
    <property type="term" value="P:TRAMP-dependent tRNA surveillance pathway"/>
    <property type="evidence" value="ECO:0007669"/>
    <property type="project" value="TreeGrafter"/>
</dbReference>
<dbReference type="PANTHER" id="PTHR11097">
    <property type="entry name" value="EXOSOME COMPLEX EXONUCLEASE RIBOSOMAL RNA PROCESSING PROTEIN"/>
    <property type="match status" value="1"/>
</dbReference>
<dbReference type="EMBL" id="NLAX01000701">
    <property type="protein sequence ID" value="PKS06995.1"/>
    <property type="molecule type" value="Genomic_DNA"/>
</dbReference>
<comment type="similarity">
    <text evidence="3">Belongs to the RNase PH family.</text>
</comment>
<feature type="region of interest" description="Disordered" evidence="7">
    <location>
        <begin position="76"/>
        <end position="105"/>
    </location>
</feature>
<proteinExistence type="inferred from homology"/>
<organism evidence="8 9">
    <name type="scientific">Lomentospora prolificans</name>
    <dbReference type="NCBI Taxonomy" id="41688"/>
    <lineage>
        <taxon>Eukaryota</taxon>
        <taxon>Fungi</taxon>
        <taxon>Dikarya</taxon>
        <taxon>Ascomycota</taxon>
        <taxon>Pezizomycotina</taxon>
        <taxon>Sordariomycetes</taxon>
        <taxon>Hypocreomycetidae</taxon>
        <taxon>Microascales</taxon>
        <taxon>Microascaceae</taxon>
        <taxon>Lomentospora</taxon>
    </lineage>
</organism>
<evidence type="ECO:0000256" key="6">
    <source>
        <dbReference type="ARBA" id="ARBA00042523"/>
    </source>
</evidence>
<feature type="region of interest" description="Disordered" evidence="7">
    <location>
        <begin position="290"/>
        <end position="331"/>
    </location>
</feature>
<feature type="compositionally biased region" description="Polar residues" evidence="7">
    <location>
        <begin position="76"/>
        <end position="85"/>
    </location>
</feature>
<comment type="subcellular location">
    <subcellularLocation>
        <location evidence="1">Cytoplasm</location>
    </subcellularLocation>
    <subcellularLocation>
        <location evidence="2">Nucleus</location>
        <location evidence="2">Nucleolus</location>
    </subcellularLocation>
</comment>
<dbReference type="GO" id="GO:0016075">
    <property type="term" value="P:rRNA catabolic process"/>
    <property type="evidence" value="ECO:0007669"/>
    <property type="project" value="TreeGrafter"/>
</dbReference>
<comment type="caution">
    <text evidence="8">The sequence shown here is derived from an EMBL/GenBank/DDBJ whole genome shotgun (WGS) entry which is preliminary data.</text>
</comment>
<dbReference type="InterPro" id="IPR027408">
    <property type="entry name" value="PNPase/RNase_PH_dom_sf"/>
</dbReference>
<evidence type="ECO:0000313" key="8">
    <source>
        <dbReference type="EMBL" id="PKS06995.1"/>
    </source>
</evidence>
<keyword evidence="4" id="KW-0963">Cytoplasm</keyword>
<dbReference type="AlphaFoldDB" id="A0A2N3N3J1"/>
<evidence type="ECO:0000256" key="3">
    <source>
        <dbReference type="ARBA" id="ARBA00006678"/>
    </source>
</evidence>
<dbReference type="GO" id="GO:0000467">
    <property type="term" value="P:exonucleolytic trimming to generate mature 3'-end of 5.8S rRNA from tricistronic rRNA transcript (SSU-rRNA, 5.8S rRNA, LSU-rRNA)"/>
    <property type="evidence" value="ECO:0007669"/>
    <property type="project" value="TreeGrafter"/>
</dbReference>
<accession>A0A2N3N3J1</accession>